<name>A0A1H0T886_9BACT</name>
<dbReference type="InterPro" id="IPR003423">
    <property type="entry name" value="OMP_efflux"/>
</dbReference>
<dbReference type="PANTHER" id="PTHR30203:SF32">
    <property type="entry name" value="CATION EFFLUX SYSTEM PROTEIN CUSC"/>
    <property type="match status" value="1"/>
</dbReference>
<sequence>MHDKKLKFIAVLLVLLLGGCSMAPEYQQPPMPVANEFDYRFKGQDGAAETSLSLDQFADLGFNEIFVDPILQQLIESALTNNRNLRKTALTVEDYRARYRIRRSALLPEVNVDGYGLKQRTLGTNGNTTGEIYSVEAGLTSYELDFYGRIRNLRDSALEQYLAMESTHKSAVISLVSEVVSSYLSLLTDRELLQITRDTKTIEEDSYDLVNQRVEAGIANELDLAQARTSLETAKANTALYKRQVARDLNYLIFLTGGGLPDSLGEGENLLQSIAPFVIESSSLPSDILLRRPDIMAAEHELRAANGDIGAARAAFFPTVTLTTSAGYISPELDDLFDGSSGAWLFAPAIKLPIFTGGRLKAELDSAEIKKEIAVARYEGAVQAAFREVSDALTGLATYEEQLVALKANLQANEEYYSRAKDRYHEGVDSFLTLLDAQRSLYGSRQKYLTLRLDQLNNQINLYKVLGGGAGKLAKIQAVSR</sequence>
<evidence type="ECO:0000313" key="4">
    <source>
        <dbReference type="Proteomes" id="UP000199073"/>
    </source>
</evidence>
<keyword evidence="2" id="KW-1134">Transmembrane beta strand</keyword>
<protein>
    <submittedName>
        <fullName evidence="3">Outer membrane protein, multidrug efflux system</fullName>
    </submittedName>
</protein>
<proteinExistence type="inferred from homology"/>
<dbReference type="OrthoDB" id="9783163at2"/>
<evidence type="ECO:0000313" key="3">
    <source>
        <dbReference type="EMBL" id="SDP49798.1"/>
    </source>
</evidence>
<dbReference type="Proteomes" id="UP000199073">
    <property type="component" value="Unassembled WGS sequence"/>
</dbReference>
<dbReference type="AlphaFoldDB" id="A0A1H0T886"/>
<dbReference type="RefSeq" id="WP_092224186.1">
    <property type="nucleotide sequence ID" value="NZ_FNJI01000022.1"/>
</dbReference>
<dbReference type="Pfam" id="PF02321">
    <property type="entry name" value="OEP"/>
    <property type="match status" value="2"/>
</dbReference>
<evidence type="ECO:0000256" key="2">
    <source>
        <dbReference type="RuleBase" id="RU362097"/>
    </source>
</evidence>
<keyword evidence="2" id="KW-0812">Transmembrane</keyword>
<dbReference type="GO" id="GO:0015562">
    <property type="term" value="F:efflux transmembrane transporter activity"/>
    <property type="evidence" value="ECO:0007669"/>
    <property type="project" value="InterPro"/>
</dbReference>
<feature type="chain" id="PRO_5011329150" evidence="2">
    <location>
        <begin position="24"/>
        <end position="481"/>
    </location>
</feature>
<evidence type="ECO:0000256" key="1">
    <source>
        <dbReference type="ARBA" id="ARBA00007613"/>
    </source>
</evidence>
<keyword evidence="4" id="KW-1185">Reference proteome</keyword>
<dbReference type="NCBIfam" id="TIGR01845">
    <property type="entry name" value="outer_NodT"/>
    <property type="match status" value="1"/>
</dbReference>
<reference evidence="3 4" key="1">
    <citation type="submission" date="2016-10" db="EMBL/GenBank/DDBJ databases">
        <authorList>
            <person name="de Groot N.N."/>
        </authorList>
    </citation>
    <scope>NUCLEOTIDE SEQUENCE [LARGE SCALE GENOMIC DNA]</scope>
    <source>
        <strain evidence="3 4">DSM 12130</strain>
    </source>
</reference>
<organism evidence="3 4">
    <name type="scientific">Desulforhopalus singaporensis</name>
    <dbReference type="NCBI Taxonomy" id="91360"/>
    <lineage>
        <taxon>Bacteria</taxon>
        <taxon>Pseudomonadati</taxon>
        <taxon>Thermodesulfobacteriota</taxon>
        <taxon>Desulfobulbia</taxon>
        <taxon>Desulfobulbales</taxon>
        <taxon>Desulfocapsaceae</taxon>
        <taxon>Desulforhopalus</taxon>
    </lineage>
</organism>
<feature type="signal peptide" evidence="2">
    <location>
        <begin position="1"/>
        <end position="23"/>
    </location>
</feature>
<dbReference type="EMBL" id="FNJI01000022">
    <property type="protein sequence ID" value="SDP49798.1"/>
    <property type="molecule type" value="Genomic_DNA"/>
</dbReference>
<keyword evidence="2" id="KW-0472">Membrane</keyword>
<comment type="subcellular location">
    <subcellularLocation>
        <location evidence="2">Cell membrane</location>
        <topology evidence="2">Lipid-anchor</topology>
    </subcellularLocation>
</comment>
<dbReference type="Gene3D" id="1.20.1600.10">
    <property type="entry name" value="Outer membrane efflux proteins (OEP)"/>
    <property type="match status" value="1"/>
</dbReference>
<dbReference type="InterPro" id="IPR010131">
    <property type="entry name" value="MdtP/NodT-like"/>
</dbReference>
<keyword evidence="2" id="KW-0449">Lipoprotein</keyword>
<gene>
    <name evidence="3" type="ORF">SAMN05660330_02960</name>
</gene>
<dbReference type="Gene3D" id="2.20.200.10">
    <property type="entry name" value="Outer membrane efflux proteins (OEP)"/>
    <property type="match status" value="1"/>
</dbReference>
<keyword evidence="2" id="KW-0564">Palmitate</keyword>
<accession>A0A1H0T886</accession>
<dbReference type="SUPFAM" id="SSF56954">
    <property type="entry name" value="Outer membrane efflux proteins (OEP)"/>
    <property type="match status" value="1"/>
</dbReference>
<dbReference type="PROSITE" id="PS51257">
    <property type="entry name" value="PROKAR_LIPOPROTEIN"/>
    <property type="match status" value="1"/>
</dbReference>
<dbReference type="PANTHER" id="PTHR30203">
    <property type="entry name" value="OUTER MEMBRANE CATION EFFLUX PROTEIN"/>
    <property type="match status" value="1"/>
</dbReference>
<keyword evidence="2" id="KW-0732">Signal</keyword>
<dbReference type="GO" id="GO:0005886">
    <property type="term" value="C:plasma membrane"/>
    <property type="evidence" value="ECO:0007669"/>
    <property type="project" value="UniProtKB-SubCell"/>
</dbReference>
<comment type="similarity">
    <text evidence="1 2">Belongs to the outer membrane factor (OMF) (TC 1.B.17) family.</text>
</comment>
<dbReference type="STRING" id="91360.SAMN05660330_02960"/>